<dbReference type="Proteomes" id="UP000075578">
    <property type="component" value="Unassembled WGS sequence"/>
</dbReference>
<sequence length="41" mass="4892">MSRYPDASDELPYEMYDKTIASQRIEGTREVLKWIEKELEA</sequence>
<name>A0A150J3E4_9EURY</name>
<evidence type="ECO:0000313" key="2">
    <source>
        <dbReference type="Proteomes" id="UP000075578"/>
    </source>
</evidence>
<dbReference type="Gene3D" id="1.20.120.330">
    <property type="entry name" value="Nucleotidyltransferases domain 2"/>
    <property type="match status" value="1"/>
</dbReference>
<organism evidence="1 2">
    <name type="scientific">Candidatus Methanofastidiosum methylothiophilum</name>
    <dbReference type="NCBI Taxonomy" id="1705564"/>
    <lineage>
        <taxon>Archaea</taxon>
        <taxon>Methanobacteriati</taxon>
        <taxon>Methanobacteriota</taxon>
        <taxon>Stenosarchaea group</taxon>
        <taxon>Candidatus Methanofastidiosia</taxon>
        <taxon>Candidatus Methanofastidiosales</taxon>
        <taxon>Candidatus Methanofastidiosaceae</taxon>
        <taxon>Candidatus Methanofastidiosum</taxon>
    </lineage>
</organism>
<dbReference type="AlphaFoldDB" id="A0A150J3E4"/>
<evidence type="ECO:0000313" key="1">
    <source>
        <dbReference type="EMBL" id="KYC51635.1"/>
    </source>
</evidence>
<proteinExistence type="predicted"/>
<evidence type="ECO:0008006" key="3">
    <source>
        <dbReference type="Google" id="ProtNLM"/>
    </source>
</evidence>
<dbReference type="EMBL" id="LNGD01000060">
    <property type="protein sequence ID" value="KYC51635.1"/>
    <property type="molecule type" value="Genomic_DNA"/>
</dbReference>
<comment type="caution">
    <text evidence="1">The sequence shown here is derived from an EMBL/GenBank/DDBJ whole genome shotgun (WGS) entry which is preliminary data.</text>
</comment>
<protein>
    <recommendedName>
        <fullName evidence="3">HEPN domain protein</fullName>
    </recommendedName>
</protein>
<accession>A0A150J3E4</accession>
<reference evidence="1 2" key="1">
    <citation type="journal article" date="2016" name="ISME J.">
        <title>Chasing the elusive Euryarchaeota class WSA2: genomes reveal a uniquely fastidious methyl-reducing methanogen.</title>
        <authorList>
            <person name="Nobu M.K."/>
            <person name="Narihiro T."/>
            <person name="Kuroda K."/>
            <person name="Mei R."/>
            <person name="Liu W.T."/>
        </authorList>
    </citation>
    <scope>NUCLEOTIDE SEQUENCE [LARGE SCALE GENOMIC DNA]</scope>
    <source>
        <strain evidence="1">U1lsi0528_Bin089</strain>
    </source>
</reference>
<gene>
    <name evidence="1" type="ORF">AMQ74_01060</name>
</gene>
<dbReference type="SUPFAM" id="SSF81593">
    <property type="entry name" value="Nucleotidyltransferase substrate binding subunit/domain"/>
    <property type="match status" value="1"/>
</dbReference>